<comment type="caution">
    <text evidence="1">The sequence shown here is derived from an EMBL/GenBank/DDBJ whole genome shotgun (WGS) entry which is preliminary data.</text>
</comment>
<reference evidence="1" key="1">
    <citation type="submission" date="2023-06" db="EMBL/GenBank/DDBJ databases">
        <title>Genome-scale phylogeny and comparative genomics of the fungal order Sordariales.</title>
        <authorList>
            <consortium name="Lawrence Berkeley National Laboratory"/>
            <person name="Hensen N."/>
            <person name="Bonometti L."/>
            <person name="Westerberg I."/>
            <person name="Brannstrom I.O."/>
            <person name="Guillou S."/>
            <person name="Cros-Aarteil S."/>
            <person name="Calhoun S."/>
            <person name="Haridas S."/>
            <person name="Kuo A."/>
            <person name="Mondo S."/>
            <person name="Pangilinan J."/>
            <person name="Riley R."/>
            <person name="LaButti K."/>
            <person name="Andreopoulos B."/>
            <person name="Lipzen A."/>
            <person name="Chen C."/>
            <person name="Yanf M."/>
            <person name="Daum C."/>
            <person name="Ng V."/>
            <person name="Clum A."/>
            <person name="Steindorff A."/>
            <person name="Ohm R."/>
            <person name="Martin F."/>
            <person name="Silar P."/>
            <person name="Natvig D."/>
            <person name="Lalanne C."/>
            <person name="Gautier V."/>
            <person name="Ament-velasquez S.L."/>
            <person name="Kruys A."/>
            <person name="Hutchinson M.I."/>
            <person name="Powell A.J."/>
            <person name="Barry K."/>
            <person name="Miller A.N."/>
            <person name="Grigoriev I.V."/>
            <person name="Debuchy R."/>
            <person name="Gladieux P."/>
            <person name="Thoren M.H."/>
            <person name="Johannesson H."/>
        </authorList>
    </citation>
    <scope>NUCLEOTIDE SEQUENCE</scope>
    <source>
        <strain evidence="1">SMH3187-1</strain>
    </source>
</reference>
<organism evidence="1 2">
    <name type="scientific">Schizothecium vesticola</name>
    <dbReference type="NCBI Taxonomy" id="314040"/>
    <lineage>
        <taxon>Eukaryota</taxon>
        <taxon>Fungi</taxon>
        <taxon>Dikarya</taxon>
        <taxon>Ascomycota</taxon>
        <taxon>Pezizomycotina</taxon>
        <taxon>Sordariomycetes</taxon>
        <taxon>Sordariomycetidae</taxon>
        <taxon>Sordariales</taxon>
        <taxon>Schizotheciaceae</taxon>
        <taxon>Schizothecium</taxon>
    </lineage>
</organism>
<gene>
    <name evidence="1" type="ORF">B0T18DRAFT_490237</name>
</gene>
<evidence type="ECO:0000313" key="2">
    <source>
        <dbReference type="Proteomes" id="UP001172155"/>
    </source>
</evidence>
<dbReference type="Proteomes" id="UP001172155">
    <property type="component" value="Unassembled WGS sequence"/>
</dbReference>
<dbReference type="PANTHER" id="PTHR42085">
    <property type="entry name" value="F-BOX DOMAIN-CONTAINING PROTEIN"/>
    <property type="match status" value="1"/>
</dbReference>
<accession>A0AA40K2R6</accession>
<evidence type="ECO:0000313" key="1">
    <source>
        <dbReference type="EMBL" id="KAK0743537.1"/>
    </source>
</evidence>
<proteinExistence type="predicted"/>
<name>A0AA40K2R6_9PEZI</name>
<protein>
    <recommendedName>
        <fullName evidence="3">F-box domain-containing protein</fullName>
    </recommendedName>
</protein>
<dbReference type="EMBL" id="JAUKUD010000005">
    <property type="protein sequence ID" value="KAK0743537.1"/>
    <property type="molecule type" value="Genomic_DNA"/>
</dbReference>
<dbReference type="InterPro" id="IPR038883">
    <property type="entry name" value="AN11006-like"/>
</dbReference>
<evidence type="ECO:0008006" key="3">
    <source>
        <dbReference type="Google" id="ProtNLM"/>
    </source>
</evidence>
<keyword evidence="2" id="KW-1185">Reference proteome</keyword>
<sequence length="781" mass="87826">MSLIDAASAWVFSSHTPTHDTDRPPSRTTQTSLLRIPGETRNQIYEILFPCNFPPSELDLIVPGDFMNCARHSGLWSLMRVNRQLRAEAASFLCSHRISFSFGDNSALRLQSFVPALGPHLRSVALELEFPAPIFNTGVKKRLRSNIRQVCNGPEFSFEKSVLVVLDALATRVVRLETLTILFASADPPMNNIASDVLGTHGTYKSEEYSWIDPPVCDEAVMRKLMEMEMMGGLHRMIPDWHAGEYGGDWGPVLDRIKKALVAMEKETEFFGRQLIQTVLGRFSKTLREVVMIGTVDRKWMEKVVEVMPGVTVRAQTVDMQPDDLVRQIHHETTSLLYSPTYIFLTSESESESEIEFNISFILYLSASHLRNVRIPYDYEPFFDYYGPRYERSSLDISMLTALSTAWPNLEVLEIGFVRQFKVYSYSWVGEPVELPFGGYDAVKFPHRITQGQLDGMVEYVKGVMVGGAEEVRRVEGEMRTSERYQREAWKKLVIFEDHKRFFGGEVVEVLKGFKGLREVRMCGTVDEKWMRAVAESSGVTVRAREEKEVNGELIKGDSAPAVHLAWLFQLRLGPPNQGNVDKAGPEHLSGRVRQRAPARLGTMAPIQKHPRKHQEPCLGTTGNLIGYDVDGEVGIAARTASNSAERRLRRYGSGLAVQCRYGKRKFGQLPSFFVGPMPDGTNAGHLWDEKRIFLAPMKMTADGVSIRYEMVDLIECLRRHGVAGPHPGCKNVLLPHQERSVRVVDLESREREAASGRLAKGSCEVGGQFVGGLRDGCQFG</sequence>
<dbReference type="PANTHER" id="PTHR42085:SF1">
    <property type="entry name" value="F-BOX DOMAIN-CONTAINING PROTEIN"/>
    <property type="match status" value="1"/>
</dbReference>
<dbReference type="AlphaFoldDB" id="A0AA40K2R6"/>